<dbReference type="GO" id="GO:0003700">
    <property type="term" value="F:DNA-binding transcription factor activity"/>
    <property type="evidence" value="ECO:0007669"/>
    <property type="project" value="InterPro"/>
</dbReference>
<dbReference type="InterPro" id="IPR036390">
    <property type="entry name" value="WH_DNA-bd_sf"/>
</dbReference>
<dbReference type="Pfam" id="PF00126">
    <property type="entry name" value="HTH_1"/>
    <property type="match status" value="1"/>
</dbReference>
<evidence type="ECO:0000313" key="7">
    <source>
        <dbReference type="Proteomes" id="UP000254331"/>
    </source>
</evidence>
<dbReference type="Proteomes" id="UP000254331">
    <property type="component" value="Unassembled WGS sequence"/>
</dbReference>
<proteinExistence type="inferred from homology"/>
<organism evidence="6 7">
    <name type="scientific">Proteus vulgaris</name>
    <dbReference type="NCBI Taxonomy" id="585"/>
    <lineage>
        <taxon>Bacteria</taxon>
        <taxon>Pseudomonadati</taxon>
        <taxon>Pseudomonadota</taxon>
        <taxon>Gammaproteobacteria</taxon>
        <taxon>Enterobacterales</taxon>
        <taxon>Morganellaceae</taxon>
        <taxon>Proteus</taxon>
    </lineage>
</organism>
<gene>
    <name evidence="6" type="primary">lysR_1</name>
    <name evidence="6" type="ORF">NCTC10376_00491</name>
</gene>
<dbReference type="InterPro" id="IPR000847">
    <property type="entry name" value="LysR_HTH_N"/>
</dbReference>
<sequence length="310" mass="35283">MAMDIKRTSWSGGWATLRDLEIIQTVIDHGSVTNAAERLGISQPAVSQTLNQIEKRCGKKLFIRENNKLVPNSDALLLYEEITNIADSFNRLSHFHRQEKKRSLRILVPPTLAYGFINQVTALFIKKYQINVHLEISRSEQLLSLIAKEQADIAITDNMTINSNYNLTQIPMRETQIICAIPKMHDLCTKKTITSDDLHEQSFIALVKSNIGRTVIDRVLHKSKSRPNIIAEVSDQETAMTFVKNGLGISLINSFPIIETEGVIYREFTPTIMSNICFFTSKKIEHETQLYIEFIKEHQPKTSLLSTPIK</sequence>
<accession>A0A379F4Y1</accession>
<dbReference type="SUPFAM" id="SSF53850">
    <property type="entry name" value="Periplasmic binding protein-like II"/>
    <property type="match status" value="1"/>
</dbReference>
<dbReference type="OrthoDB" id="6624490at2"/>
<name>A0A379F4Y1_PROVU</name>
<dbReference type="GO" id="GO:0010628">
    <property type="term" value="P:positive regulation of gene expression"/>
    <property type="evidence" value="ECO:0007669"/>
    <property type="project" value="TreeGrafter"/>
</dbReference>
<dbReference type="SUPFAM" id="SSF46785">
    <property type="entry name" value="Winged helix' DNA-binding domain"/>
    <property type="match status" value="1"/>
</dbReference>
<evidence type="ECO:0000313" key="6">
    <source>
        <dbReference type="EMBL" id="SUC14679.1"/>
    </source>
</evidence>
<dbReference type="GeneID" id="93394833"/>
<dbReference type="Pfam" id="PF03466">
    <property type="entry name" value="LysR_substrate"/>
    <property type="match status" value="1"/>
</dbReference>
<evidence type="ECO:0000256" key="1">
    <source>
        <dbReference type="ARBA" id="ARBA00009437"/>
    </source>
</evidence>
<reference evidence="6 7" key="1">
    <citation type="submission" date="2018-06" db="EMBL/GenBank/DDBJ databases">
        <authorList>
            <consortium name="Pathogen Informatics"/>
            <person name="Doyle S."/>
        </authorList>
    </citation>
    <scope>NUCLEOTIDE SEQUENCE [LARGE SCALE GENOMIC DNA]</scope>
    <source>
        <strain evidence="6 7">NCTC10376</strain>
    </source>
</reference>
<dbReference type="GO" id="GO:0043565">
    <property type="term" value="F:sequence-specific DNA binding"/>
    <property type="evidence" value="ECO:0007669"/>
    <property type="project" value="TreeGrafter"/>
</dbReference>
<dbReference type="AlphaFoldDB" id="A0A379F4Y1"/>
<comment type="similarity">
    <text evidence="1">Belongs to the LysR transcriptional regulatory family.</text>
</comment>
<protein>
    <submittedName>
        <fullName evidence="6">LysR-family transcriptional regulator</fullName>
    </submittedName>
</protein>
<dbReference type="EMBL" id="UGTW01000001">
    <property type="protein sequence ID" value="SUC14679.1"/>
    <property type="molecule type" value="Genomic_DNA"/>
</dbReference>
<dbReference type="Gene3D" id="1.10.10.10">
    <property type="entry name" value="Winged helix-like DNA-binding domain superfamily/Winged helix DNA-binding domain"/>
    <property type="match status" value="1"/>
</dbReference>
<dbReference type="InterPro" id="IPR005119">
    <property type="entry name" value="LysR_subst-bd"/>
</dbReference>
<evidence type="ECO:0000256" key="3">
    <source>
        <dbReference type="ARBA" id="ARBA00023125"/>
    </source>
</evidence>
<keyword evidence="2" id="KW-0805">Transcription regulation</keyword>
<keyword evidence="4" id="KW-0804">Transcription</keyword>
<evidence type="ECO:0000256" key="2">
    <source>
        <dbReference type="ARBA" id="ARBA00023015"/>
    </source>
</evidence>
<dbReference type="PRINTS" id="PR00039">
    <property type="entry name" value="HTHLYSR"/>
</dbReference>
<evidence type="ECO:0000259" key="5">
    <source>
        <dbReference type="PROSITE" id="PS50931"/>
    </source>
</evidence>
<feature type="domain" description="HTH lysR-type" evidence="5">
    <location>
        <begin position="16"/>
        <end position="72"/>
    </location>
</feature>
<dbReference type="InterPro" id="IPR036388">
    <property type="entry name" value="WH-like_DNA-bd_sf"/>
</dbReference>
<dbReference type="PROSITE" id="PS50931">
    <property type="entry name" value="HTH_LYSR"/>
    <property type="match status" value="1"/>
</dbReference>
<dbReference type="PANTHER" id="PTHR30427:SF1">
    <property type="entry name" value="TRANSCRIPTIONAL ACTIVATOR PROTEIN LYSR"/>
    <property type="match status" value="1"/>
</dbReference>
<dbReference type="RefSeq" id="WP_036937975.1">
    <property type="nucleotide sequence ID" value="NZ_CABMNT010000001.1"/>
</dbReference>
<keyword evidence="3" id="KW-0238">DNA-binding</keyword>
<evidence type="ECO:0000256" key="4">
    <source>
        <dbReference type="ARBA" id="ARBA00023163"/>
    </source>
</evidence>
<dbReference type="Gene3D" id="3.40.190.290">
    <property type="match status" value="1"/>
</dbReference>
<dbReference type="PANTHER" id="PTHR30427">
    <property type="entry name" value="TRANSCRIPTIONAL ACTIVATOR PROTEIN LYSR"/>
    <property type="match status" value="1"/>
</dbReference>